<dbReference type="Pfam" id="PF03309">
    <property type="entry name" value="Pan_kinase"/>
    <property type="match status" value="1"/>
</dbReference>
<dbReference type="NCBIfam" id="TIGR00671">
    <property type="entry name" value="baf"/>
    <property type="match status" value="1"/>
</dbReference>
<reference evidence="18" key="1">
    <citation type="submission" date="2016-10" db="EMBL/GenBank/DDBJ databases">
        <authorList>
            <person name="Varghese N."/>
            <person name="Submissions S."/>
        </authorList>
    </citation>
    <scope>NUCLEOTIDE SEQUENCE [LARGE SCALE GENOMIC DNA]</scope>
    <source>
        <strain evidence="18">DSM 241</strain>
    </source>
</reference>
<comment type="pathway">
    <text evidence="4 16">Cofactor biosynthesis; coenzyme A biosynthesis; CoA from (R)-pantothenate: step 1/5.</text>
</comment>
<evidence type="ECO:0000256" key="12">
    <source>
        <dbReference type="ARBA" id="ARBA00022958"/>
    </source>
</evidence>
<comment type="cofactor">
    <cofactor evidence="16">
        <name>NH4(+)</name>
        <dbReference type="ChEBI" id="CHEBI:28938"/>
    </cofactor>
    <cofactor evidence="16">
        <name>K(+)</name>
        <dbReference type="ChEBI" id="CHEBI:29103"/>
    </cofactor>
    <text evidence="16">A monovalent cation. Ammonium or potassium.</text>
</comment>
<keyword evidence="8 16" id="KW-0808">Transferase</keyword>
<dbReference type="HAMAP" id="MF_01274">
    <property type="entry name" value="Pantothen_kinase_3"/>
    <property type="match status" value="1"/>
</dbReference>
<sequence>MKLLLDAGNSRLKWAWWAQGAVREQGALAHEGAARTHWSGFLSSLTALNAGGPPARILCVEVLGRAFREALAVWARDLGWPAPRFLSADPALHGITSDYHDPARLGLDRYAAMAGARALGHESAVIIDCGTAVTLDRLDQCGHHRGGLILPGLGLMRRSLGAAPGVSGLPEGRADCIPAVCTADAVATGTLIGLVAAIDHLSAQLLPDSAGPIPRLITGGDASQLVPHLTGDILWLPDLVFTGLAQMGEGG</sequence>
<dbReference type="EC" id="2.7.1.33" evidence="6 16"/>
<feature type="binding site" evidence="16">
    <location>
        <begin position="6"/>
        <end position="13"/>
    </location>
    <ligand>
        <name>ATP</name>
        <dbReference type="ChEBI" id="CHEBI:30616"/>
    </ligand>
</feature>
<dbReference type="GO" id="GO:0015937">
    <property type="term" value="P:coenzyme A biosynthetic process"/>
    <property type="evidence" value="ECO:0007669"/>
    <property type="project" value="UniProtKB-UniRule"/>
</dbReference>
<evidence type="ECO:0000256" key="10">
    <source>
        <dbReference type="ARBA" id="ARBA00022777"/>
    </source>
</evidence>
<evidence type="ECO:0000313" key="17">
    <source>
        <dbReference type="EMBL" id="SEL58616.1"/>
    </source>
</evidence>
<feature type="binding site" evidence="16">
    <location>
        <position position="99"/>
    </location>
    <ligand>
        <name>substrate</name>
    </ligand>
</feature>
<dbReference type="GO" id="GO:0005524">
    <property type="term" value="F:ATP binding"/>
    <property type="evidence" value="ECO:0007669"/>
    <property type="project" value="UniProtKB-UniRule"/>
</dbReference>
<keyword evidence="12 16" id="KW-0630">Potassium</keyword>
<dbReference type="GO" id="GO:0046872">
    <property type="term" value="F:metal ion binding"/>
    <property type="evidence" value="ECO:0007669"/>
    <property type="project" value="UniProtKB-KW"/>
</dbReference>
<evidence type="ECO:0000256" key="2">
    <source>
        <dbReference type="ARBA" id="ARBA00001958"/>
    </source>
</evidence>
<dbReference type="OrthoDB" id="9781305at2"/>
<accession>A0A1H7REB7</accession>
<comment type="similarity">
    <text evidence="14 16">Belongs to the type III pantothenate kinase family.</text>
</comment>
<dbReference type="PANTHER" id="PTHR34265:SF1">
    <property type="entry name" value="TYPE III PANTOTHENATE KINASE"/>
    <property type="match status" value="1"/>
</dbReference>
<protein>
    <recommendedName>
        <fullName evidence="15 16">Type III pantothenate kinase</fullName>
        <ecNumber evidence="6 16">2.7.1.33</ecNumber>
    </recommendedName>
    <alternativeName>
        <fullName evidence="16">PanK-III</fullName>
    </alternativeName>
    <alternativeName>
        <fullName evidence="16">Pantothenic acid kinase</fullName>
    </alternativeName>
</protein>
<comment type="function">
    <text evidence="16">Catalyzes the phosphorylation of pantothenate (Pan), the first step in CoA biosynthesis.</text>
</comment>
<comment type="subunit">
    <text evidence="5 16">Homodimer.</text>
</comment>
<comment type="catalytic activity">
    <reaction evidence="1 16">
        <text>(R)-pantothenate + ATP = (R)-4'-phosphopantothenate + ADP + H(+)</text>
        <dbReference type="Rhea" id="RHEA:16373"/>
        <dbReference type="ChEBI" id="CHEBI:10986"/>
        <dbReference type="ChEBI" id="CHEBI:15378"/>
        <dbReference type="ChEBI" id="CHEBI:29032"/>
        <dbReference type="ChEBI" id="CHEBI:30616"/>
        <dbReference type="ChEBI" id="CHEBI:456216"/>
        <dbReference type="EC" id="2.7.1.33"/>
    </reaction>
</comment>
<dbReference type="InterPro" id="IPR004619">
    <property type="entry name" value="Type_III_PanK"/>
</dbReference>
<dbReference type="RefSeq" id="WP_090255579.1">
    <property type="nucleotide sequence ID" value="NZ_FOAA01000022.1"/>
</dbReference>
<name>A0A1H7REB7_9GAMM</name>
<evidence type="ECO:0000256" key="6">
    <source>
        <dbReference type="ARBA" id="ARBA00012102"/>
    </source>
</evidence>
<evidence type="ECO:0000256" key="14">
    <source>
        <dbReference type="ARBA" id="ARBA00038036"/>
    </source>
</evidence>
<feature type="binding site" evidence="16">
    <location>
        <position position="131"/>
    </location>
    <ligand>
        <name>ATP</name>
        <dbReference type="ChEBI" id="CHEBI:30616"/>
    </ligand>
</feature>
<feature type="binding site" evidence="16">
    <location>
        <position position="128"/>
    </location>
    <ligand>
        <name>K(+)</name>
        <dbReference type="ChEBI" id="CHEBI:29103"/>
    </ligand>
</feature>
<dbReference type="PANTHER" id="PTHR34265">
    <property type="entry name" value="TYPE III PANTOTHENATE KINASE"/>
    <property type="match status" value="1"/>
</dbReference>
<gene>
    <name evidence="16" type="primary">coaX</name>
    <name evidence="17" type="ORF">SAMN05444515_12234</name>
</gene>
<keyword evidence="18" id="KW-1185">Reference proteome</keyword>
<dbReference type="EMBL" id="FOAA01000022">
    <property type="protein sequence ID" value="SEL58616.1"/>
    <property type="molecule type" value="Genomic_DNA"/>
</dbReference>
<dbReference type="STRING" id="1396821.SAMN05444515_12234"/>
<dbReference type="GO" id="GO:0005737">
    <property type="term" value="C:cytoplasm"/>
    <property type="evidence" value="ECO:0007669"/>
    <property type="project" value="UniProtKB-SubCell"/>
</dbReference>
<comment type="cofactor">
    <cofactor evidence="2">
        <name>K(+)</name>
        <dbReference type="ChEBI" id="CHEBI:29103"/>
    </cofactor>
</comment>
<feature type="binding site" evidence="16">
    <location>
        <position position="182"/>
    </location>
    <ligand>
        <name>substrate</name>
    </ligand>
</feature>
<keyword evidence="9 16" id="KW-0547">Nucleotide-binding</keyword>
<evidence type="ECO:0000256" key="3">
    <source>
        <dbReference type="ARBA" id="ARBA00004496"/>
    </source>
</evidence>
<evidence type="ECO:0000256" key="9">
    <source>
        <dbReference type="ARBA" id="ARBA00022741"/>
    </source>
</evidence>
<evidence type="ECO:0000256" key="5">
    <source>
        <dbReference type="ARBA" id="ARBA00011738"/>
    </source>
</evidence>
<organism evidence="17 18">
    <name type="scientific">Ectothiorhodospira marina</name>
    <dbReference type="NCBI Taxonomy" id="1396821"/>
    <lineage>
        <taxon>Bacteria</taxon>
        <taxon>Pseudomonadati</taxon>
        <taxon>Pseudomonadota</taxon>
        <taxon>Gammaproteobacteria</taxon>
        <taxon>Chromatiales</taxon>
        <taxon>Ectothiorhodospiraceae</taxon>
        <taxon>Ectothiorhodospira</taxon>
    </lineage>
</organism>
<dbReference type="Gene3D" id="3.30.420.40">
    <property type="match status" value="2"/>
</dbReference>
<feature type="binding site" evidence="16">
    <location>
        <begin position="106"/>
        <end position="109"/>
    </location>
    <ligand>
        <name>substrate</name>
    </ligand>
</feature>
<keyword evidence="10 16" id="KW-0418">Kinase</keyword>
<dbReference type="AlphaFoldDB" id="A0A1H7REB7"/>
<evidence type="ECO:0000256" key="16">
    <source>
        <dbReference type="HAMAP-Rule" id="MF_01274"/>
    </source>
</evidence>
<feature type="active site" description="Proton acceptor" evidence="16">
    <location>
        <position position="108"/>
    </location>
</feature>
<keyword evidence="11 16" id="KW-0067">ATP-binding</keyword>
<evidence type="ECO:0000256" key="7">
    <source>
        <dbReference type="ARBA" id="ARBA00022490"/>
    </source>
</evidence>
<evidence type="ECO:0000256" key="4">
    <source>
        <dbReference type="ARBA" id="ARBA00005225"/>
    </source>
</evidence>
<evidence type="ECO:0000256" key="11">
    <source>
        <dbReference type="ARBA" id="ARBA00022840"/>
    </source>
</evidence>
<keyword evidence="13 16" id="KW-0173">Coenzyme A biosynthesis</keyword>
<comment type="subcellular location">
    <subcellularLocation>
        <location evidence="3 16">Cytoplasm</location>
    </subcellularLocation>
</comment>
<dbReference type="GO" id="GO:0004594">
    <property type="term" value="F:pantothenate kinase activity"/>
    <property type="evidence" value="ECO:0007669"/>
    <property type="project" value="UniProtKB-UniRule"/>
</dbReference>
<evidence type="ECO:0000256" key="8">
    <source>
        <dbReference type="ARBA" id="ARBA00022679"/>
    </source>
</evidence>
<evidence type="ECO:0000256" key="15">
    <source>
        <dbReference type="ARBA" id="ARBA00040883"/>
    </source>
</evidence>
<keyword evidence="7 16" id="KW-0963">Cytoplasm</keyword>
<evidence type="ECO:0000256" key="1">
    <source>
        <dbReference type="ARBA" id="ARBA00001206"/>
    </source>
</evidence>
<proteinExistence type="inferred from homology"/>
<dbReference type="UniPathway" id="UPA00241">
    <property type="reaction ID" value="UER00352"/>
</dbReference>
<evidence type="ECO:0000256" key="13">
    <source>
        <dbReference type="ARBA" id="ARBA00022993"/>
    </source>
</evidence>
<evidence type="ECO:0000313" key="18">
    <source>
        <dbReference type="Proteomes" id="UP000199256"/>
    </source>
</evidence>
<dbReference type="Proteomes" id="UP000199256">
    <property type="component" value="Unassembled WGS sequence"/>
</dbReference>
<dbReference type="InterPro" id="IPR043129">
    <property type="entry name" value="ATPase_NBD"/>
</dbReference>
<dbReference type="SUPFAM" id="SSF53067">
    <property type="entry name" value="Actin-like ATPase domain"/>
    <property type="match status" value="2"/>
</dbReference>
<keyword evidence="16" id="KW-0479">Metal-binding</keyword>